<name>A0A7H1MB90_9NEIS</name>
<sequence>MYFIGQTRFSLYIPGSNAWNVSNFTEEEYIAHLFSDERMSVRVNIFSEISIPLMNKMRKQYDFRHIVSYSSILPQKWKNILFNLQKKYPFLYLCEVDSKNENPLYSILKGKESGAVAFFRLDDDDLLSINYLDNLAKYNKSAYKNMAVSFGKGIAALYKQNNYMDFRNVVQQYPSMGQAYIGYWSGKNLELPPMYSHHNLDQNIPVIVDSANIMYLQTYHEQQDSNYRFSKATNIQEATVEAELSKYPKNKNSEQLIACFPVLDMNIREFSDKKTSYFSISNLEISKKDTLIAIQKNKDKCLFELEYEIILSKQLTSPKAIVFSFKFDQNVTVQSGLTFSSYNDIGWFKYICGSNGTANGTLSFILDKPAQLTDFRIIIWDDRFKSISIKSISIS</sequence>
<dbReference type="AlphaFoldDB" id="A0A7H1MB90"/>
<dbReference type="RefSeq" id="WP_187000139.1">
    <property type="nucleotide sequence ID" value="NZ_CP060414.2"/>
</dbReference>
<evidence type="ECO:0000313" key="1">
    <source>
        <dbReference type="EMBL" id="QNT58905.1"/>
    </source>
</evidence>
<reference evidence="1" key="1">
    <citation type="submission" date="2024-06" db="EMBL/GenBank/DDBJ databases">
        <title>Complete Genome Sequence of mouse commensal type strain Neisseria musculi.</title>
        <authorList>
            <person name="Thapa E."/>
            <person name="Aluvathingal J."/>
            <person name="Nadendla S."/>
            <person name="Mehta A."/>
            <person name="Tettelin H."/>
            <person name="Weyand N.J."/>
        </authorList>
    </citation>
    <scope>NUCLEOTIDE SEQUENCE</scope>
    <source>
        <strain evidence="1">NW831</strain>
    </source>
</reference>
<dbReference type="GO" id="GO:0016740">
    <property type="term" value="F:transferase activity"/>
    <property type="evidence" value="ECO:0007669"/>
    <property type="project" value="UniProtKB-KW"/>
</dbReference>
<dbReference type="Pfam" id="PF11316">
    <property type="entry name" value="Rhamno_transf"/>
    <property type="match status" value="1"/>
</dbReference>
<dbReference type="InterPro" id="IPR021466">
    <property type="entry name" value="Put_rhamnosyl_transferase"/>
</dbReference>
<organism evidence="1 2">
    <name type="scientific">Neisseria musculi</name>
    <dbReference type="NCBI Taxonomy" id="1815583"/>
    <lineage>
        <taxon>Bacteria</taxon>
        <taxon>Pseudomonadati</taxon>
        <taxon>Pseudomonadota</taxon>
        <taxon>Betaproteobacteria</taxon>
        <taxon>Neisseriales</taxon>
        <taxon>Neisseriaceae</taxon>
        <taxon>Neisseria</taxon>
    </lineage>
</organism>
<dbReference type="Proteomes" id="UP000516412">
    <property type="component" value="Chromosome"/>
</dbReference>
<accession>A0A7H1MB90</accession>
<keyword evidence="1" id="KW-0808">Transferase</keyword>
<dbReference type="KEGG" id="nmus:H7A79_1835"/>
<proteinExistence type="predicted"/>
<evidence type="ECO:0000313" key="2">
    <source>
        <dbReference type="Proteomes" id="UP000516412"/>
    </source>
</evidence>
<keyword evidence="2" id="KW-1185">Reference proteome</keyword>
<protein>
    <submittedName>
        <fullName evidence="1">Rhamnosyl transferase family protein</fullName>
    </submittedName>
</protein>
<gene>
    <name evidence="1" type="ORF">H7A79_1835</name>
</gene>
<dbReference type="EMBL" id="CP060414">
    <property type="protein sequence ID" value="QNT58905.1"/>
    <property type="molecule type" value="Genomic_DNA"/>
</dbReference>